<dbReference type="AlphaFoldDB" id="E9HFU8"/>
<organism evidence="6 7">
    <name type="scientific">Daphnia pulex</name>
    <name type="common">Water flea</name>
    <dbReference type="NCBI Taxonomy" id="6669"/>
    <lineage>
        <taxon>Eukaryota</taxon>
        <taxon>Metazoa</taxon>
        <taxon>Ecdysozoa</taxon>
        <taxon>Arthropoda</taxon>
        <taxon>Crustacea</taxon>
        <taxon>Branchiopoda</taxon>
        <taxon>Diplostraca</taxon>
        <taxon>Cladocera</taxon>
        <taxon>Anomopoda</taxon>
        <taxon>Daphniidae</taxon>
        <taxon>Daphnia</taxon>
    </lineage>
</organism>
<protein>
    <recommendedName>
        <fullName evidence="1">peptidyl-tRNA hydrolase</fullName>
        <ecNumber evidence="1">3.1.1.29</ecNumber>
    </recommendedName>
</protein>
<dbReference type="PANTHER" id="PTHR12649:SF29">
    <property type="entry name" value="AMINOACYL-TRNA HYDROLASE"/>
    <property type="match status" value="1"/>
</dbReference>
<dbReference type="EMBL" id="GL732637">
    <property type="protein sequence ID" value="EFX69381.1"/>
    <property type="molecule type" value="Genomic_DNA"/>
</dbReference>
<gene>
    <name evidence="6" type="ORF">DAPPUDRAFT_329158</name>
</gene>
<proteinExistence type="inferred from homology"/>
<dbReference type="FunFam" id="3.40.1490.10:FF:000002">
    <property type="entry name" value="Peptidyl-tRNA hydrolase 2, mitochondrial"/>
    <property type="match status" value="1"/>
</dbReference>
<dbReference type="STRING" id="6669.E9HFU8"/>
<dbReference type="GO" id="GO:0005829">
    <property type="term" value="C:cytosol"/>
    <property type="evidence" value="ECO:0000318"/>
    <property type="project" value="GO_Central"/>
</dbReference>
<dbReference type="Pfam" id="PF01981">
    <property type="entry name" value="PTH2"/>
    <property type="match status" value="1"/>
</dbReference>
<reference evidence="6 7" key="1">
    <citation type="journal article" date="2011" name="Science">
        <title>The ecoresponsive genome of Daphnia pulex.</title>
        <authorList>
            <person name="Colbourne J.K."/>
            <person name="Pfrender M.E."/>
            <person name="Gilbert D."/>
            <person name="Thomas W.K."/>
            <person name="Tucker A."/>
            <person name="Oakley T.H."/>
            <person name="Tokishita S."/>
            <person name="Aerts A."/>
            <person name="Arnold G.J."/>
            <person name="Basu M.K."/>
            <person name="Bauer D.J."/>
            <person name="Caceres C.E."/>
            <person name="Carmel L."/>
            <person name="Casola C."/>
            <person name="Choi J.H."/>
            <person name="Detter J.C."/>
            <person name="Dong Q."/>
            <person name="Dusheyko S."/>
            <person name="Eads B.D."/>
            <person name="Frohlich T."/>
            <person name="Geiler-Samerotte K.A."/>
            <person name="Gerlach D."/>
            <person name="Hatcher P."/>
            <person name="Jogdeo S."/>
            <person name="Krijgsveld J."/>
            <person name="Kriventseva E.V."/>
            <person name="Kultz D."/>
            <person name="Laforsch C."/>
            <person name="Lindquist E."/>
            <person name="Lopez J."/>
            <person name="Manak J.R."/>
            <person name="Muller J."/>
            <person name="Pangilinan J."/>
            <person name="Patwardhan R.P."/>
            <person name="Pitluck S."/>
            <person name="Pritham E.J."/>
            <person name="Rechtsteiner A."/>
            <person name="Rho M."/>
            <person name="Rogozin I.B."/>
            <person name="Sakarya O."/>
            <person name="Salamov A."/>
            <person name="Schaack S."/>
            <person name="Shapiro H."/>
            <person name="Shiga Y."/>
            <person name="Skalitzky C."/>
            <person name="Smith Z."/>
            <person name="Souvorov A."/>
            <person name="Sung W."/>
            <person name="Tang Z."/>
            <person name="Tsuchiya D."/>
            <person name="Tu H."/>
            <person name="Vos H."/>
            <person name="Wang M."/>
            <person name="Wolf Y.I."/>
            <person name="Yamagata H."/>
            <person name="Yamada T."/>
            <person name="Ye Y."/>
            <person name="Shaw J.R."/>
            <person name="Andrews J."/>
            <person name="Crease T.J."/>
            <person name="Tang H."/>
            <person name="Lucas S.M."/>
            <person name="Robertson H.M."/>
            <person name="Bork P."/>
            <person name="Koonin E.V."/>
            <person name="Zdobnov E.M."/>
            <person name="Grigoriev I.V."/>
            <person name="Lynch M."/>
            <person name="Boore J.L."/>
        </authorList>
    </citation>
    <scope>NUCLEOTIDE SEQUENCE [LARGE SCALE GENOMIC DNA]</scope>
</reference>
<evidence type="ECO:0000256" key="2">
    <source>
        <dbReference type="ARBA" id="ARBA00022801"/>
    </source>
</evidence>
<dbReference type="Pfam" id="PF22562">
    <property type="entry name" value="UBA_7"/>
    <property type="match status" value="1"/>
</dbReference>
<dbReference type="KEGG" id="dpx:DAPPUDRAFT_329158"/>
<dbReference type="Gene3D" id="3.40.1490.10">
    <property type="entry name" value="Bit1"/>
    <property type="match status" value="1"/>
</dbReference>
<dbReference type="InterPro" id="IPR002833">
    <property type="entry name" value="PTH2"/>
</dbReference>
<dbReference type="InterPro" id="IPR015940">
    <property type="entry name" value="UBA"/>
</dbReference>
<dbReference type="SUPFAM" id="SSF102462">
    <property type="entry name" value="Peptidyl-tRNA hydrolase II"/>
    <property type="match status" value="1"/>
</dbReference>
<dbReference type="FunFam" id="1.10.8.10:FF:000248">
    <property type="entry name" value="Uncharacterized protein"/>
    <property type="match status" value="1"/>
</dbReference>
<evidence type="ECO:0000256" key="1">
    <source>
        <dbReference type="ARBA" id="ARBA00013260"/>
    </source>
</evidence>
<dbReference type="Gene3D" id="1.10.8.10">
    <property type="entry name" value="DNA helicase RuvA subunit, C-terminal domain"/>
    <property type="match status" value="1"/>
</dbReference>
<dbReference type="InParanoid" id="E9HFU8"/>
<keyword evidence="7" id="KW-1185">Reference proteome</keyword>
<dbReference type="PROSITE" id="PS50030">
    <property type="entry name" value="UBA"/>
    <property type="match status" value="1"/>
</dbReference>
<comment type="similarity">
    <text evidence="3">Belongs to the PTH2 family.</text>
</comment>
<dbReference type="SUPFAM" id="SSF46934">
    <property type="entry name" value="UBA-like"/>
    <property type="match status" value="1"/>
</dbReference>
<dbReference type="PhylomeDB" id="E9HFU8"/>
<dbReference type="EC" id="3.1.1.29" evidence="1"/>
<accession>E9HFU8</accession>
<dbReference type="GO" id="GO:0004045">
    <property type="term" value="F:peptidyl-tRNA hydrolase activity"/>
    <property type="evidence" value="ECO:0000318"/>
    <property type="project" value="GO_Central"/>
</dbReference>
<dbReference type="NCBIfam" id="TIGR00283">
    <property type="entry name" value="arch_pth2"/>
    <property type="match status" value="1"/>
</dbReference>
<dbReference type="InterPro" id="IPR009060">
    <property type="entry name" value="UBA-like_sf"/>
</dbReference>
<evidence type="ECO:0000313" key="6">
    <source>
        <dbReference type="EMBL" id="EFX69381.1"/>
    </source>
</evidence>
<dbReference type="HOGENOM" id="CLU_073661_0_2_1"/>
<evidence type="ECO:0000313" key="7">
    <source>
        <dbReference type="Proteomes" id="UP000000305"/>
    </source>
</evidence>
<dbReference type="PANTHER" id="PTHR12649">
    <property type="entry name" value="PEPTIDYL-TRNA HYDROLASE 2"/>
    <property type="match status" value="1"/>
</dbReference>
<evidence type="ECO:0000256" key="4">
    <source>
        <dbReference type="ARBA" id="ARBA00048707"/>
    </source>
</evidence>
<dbReference type="SMART" id="SM00165">
    <property type="entry name" value="UBA"/>
    <property type="match status" value="1"/>
</dbReference>
<evidence type="ECO:0000256" key="3">
    <source>
        <dbReference type="ARBA" id="ARBA00038050"/>
    </source>
</evidence>
<evidence type="ECO:0000259" key="5">
    <source>
        <dbReference type="PROSITE" id="PS50030"/>
    </source>
</evidence>
<dbReference type="OrthoDB" id="1733656at2759"/>
<dbReference type="CDD" id="cd14296">
    <property type="entry name" value="UBA1_scUBP14_like"/>
    <property type="match status" value="1"/>
</dbReference>
<sequence>MWKPNEEFVDILLSMGISRNVAERALLNTGNSSAEIAATWIFDHPDLTLPDIPITVDEIEKLAGSVSLENMNGDTGSEVEDEELPEDYDGPYKMVFVVNMELGMGVGKIAAQVAHAALGLHRELIDKEMENSKECGPLSYWEDYDGERKIALKGENKQHLLDLMQKAKESGLLHYLVSDAGHTQVAPGSNTVLSIFGKESDVNEITGKLKLL</sequence>
<comment type="catalytic activity">
    <reaction evidence="4">
        <text>an N-acyl-L-alpha-aminoacyl-tRNA + H2O = an N-acyl-L-amino acid + a tRNA + H(+)</text>
        <dbReference type="Rhea" id="RHEA:54448"/>
        <dbReference type="Rhea" id="RHEA-COMP:10123"/>
        <dbReference type="Rhea" id="RHEA-COMP:13883"/>
        <dbReference type="ChEBI" id="CHEBI:15377"/>
        <dbReference type="ChEBI" id="CHEBI:15378"/>
        <dbReference type="ChEBI" id="CHEBI:59874"/>
        <dbReference type="ChEBI" id="CHEBI:78442"/>
        <dbReference type="ChEBI" id="CHEBI:138191"/>
        <dbReference type="EC" id="3.1.1.29"/>
    </reaction>
</comment>
<dbReference type="CDD" id="cd02430">
    <property type="entry name" value="PTH2"/>
    <property type="match status" value="1"/>
</dbReference>
<feature type="domain" description="UBA" evidence="5">
    <location>
        <begin position="3"/>
        <end position="44"/>
    </location>
</feature>
<name>E9HFU8_DAPPU</name>
<keyword evidence="2" id="KW-0378">Hydrolase</keyword>
<dbReference type="Proteomes" id="UP000000305">
    <property type="component" value="Unassembled WGS sequence"/>
</dbReference>
<dbReference type="eggNOG" id="KOG3282">
    <property type="taxonomic scope" value="Eukaryota"/>
</dbReference>
<dbReference type="OMA" id="AISWIFE"/>
<dbReference type="InterPro" id="IPR023476">
    <property type="entry name" value="Pep_tRNA_hydro_II_dom_sf"/>
</dbReference>